<comment type="similarity">
    <text evidence="1">Belongs to the UPF0065 (bug) family.</text>
</comment>
<dbReference type="PANTHER" id="PTHR42928:SF5">
    <property type="entry name" value="BLR1237 PROTEIN"/>
    <property type="match status" value="1"/>
</dbReference>
<feature type="signal peptide" evidence="2">
    <location>
        <begin position="1"/>
        <end position="26"/>
    </location>
</feature>
<dbReference type="AlphaFoldDB" id="A0A679J7J3"/>
<evidence type="ECO:0000313" key="3">
    <source>
        <dbReference type="EMBL" id="CAA2109634.1"/>
    </source>
</evidence>
<dbReference type="InterPro" id="IPR005064">
    <property type="entry name" value="BUG"/>
</dbReference>
<evidence type="ECO:0008006" key="4">
    <source>
        <dbReference type="Google" id="ProtNLM"/>
    </source>
</evidence>
<protein>
    <recommendedName>
        <fullName evidence="4">Tripartite tricarboxylate transporter substrate binding protein</fullName>
    </recommendedName>
</protein>
<dbReference type="Pfam" id="PF03401">
    <property type="entry name" value="TctC"/>
    <property type="match status" value="1"/>
</dbReference>
<sequence>MIRRTILSAFTGLLLAGTAAFGSAHAQQPIRIVVPFSPGGGTDQYVRLLASELTKRGSLVIVENKPGASGIVAADYVARSRPDGLTVLMSSLSTLTSNTVLYDKLPYDPAKDFAHVTQIAYQPAIIVGRMDLPYTNIKEMVAYAKANPGKINRGSPGAAILTNLAPMSFEKMAGIGTTHIPFPGDSPGIQALLGKQIDVHGTSITGPLPHIRAGKLRVLGVMDNRRLPQVPEAPTFKEQGFDIEAPLWYALSVPAATPKDAITRLNASVNKLVTDPEFIARARAIGMEPRGGSPKEITRFIRTEHERWAPLLQSLNLVKEAQ</sequence>
<dbReference type="RefSeq" id="WP_339093581.1">
    <property type="nucleotide sequence ID" value="NZ_LR743508.1"/>
</dbReference>
<dbReference type="PANTHER" id="PTHR42928">
    <property type="entry name" value="TRICARBOXYLATE-BINDING PROTEIN"/>
    <property type="match status" value="1"/>
</dbReference>
<accession>A0A679J7J3</accession>
<dbReference type="CDD" id="cd07012">
    <property type="entry name" value="PBP2_Bug_TTT"/>
    <property type="match status" value="1"/>
</dbReference>
<name>A0A679J7J3_VARPD</name>
<reference evidence="3" key="1">
    <citation type="submission" date="2019-12" db="EMBL/GenBank/DDBJ databases">
        <authorList>
            <person name="Cremers G."/>
        </authorList>
    </citation>
    <scope>NUCLEOTIDE SEQUENCE</scope>
    <source>
        <strain evidence="3">Vvax</strain>
    </source>
</reference>
<dbReference type="EMBL" id="LR743508">
    <property type="protein sequence ID" value="CAA2109634.1"/>
    <property type="molecule type" value="Genomic_DNA"/>
</dbReference>
<dbReference type="InterPro" id="IPR042100">
    <property type="entry name" value="Bug_dom1"/>
</dbReference>
<dbReference type="Gene3D" id="3.40.190.10">
    <property type="entry name" value="Periplasmic binding protein-like II"/>
    <property type="match status" value="1"/>
</dbReference>
<dbReference type="Gene3D" id="3.40.190.150">
    <property type="entry name" value="Bordetella uptake gene, domain 1"/>
    <property type="match status" value="1"/>
</dbReference>
<evidence type="ECO:0000256" key="2">
    <source>
        <dbReference type="SAM" id="SignalP"/>
    </source>
</evidence>
<proteinExistence type="inferred from homology"/>
<dbReference type="PIRSF" id="PIRSF017082">
    <property type="entry name" value="YflP"/>
    <property type="match status" value="1"/>
</dbReference>
<dbReference type="SUPFAM" id="SSF53850">
    <property type="entry name" value="Periplasmic binding protein-like II"/>
    <property type="match status" value="1"/>
</dbReference>
<gene>
    <name evidence="3" type="ORF">VVAX_05905</name>
</gene>
<evidence type="ECO:0000256" key="1">
    <source>
        <dbReference type="ARBA" id="ARBA00006987"/>
    </source>
</evidence>
<keyword evidence="2" id="KW-0732">Signal</keyword>
<feature type="chain" id="PRO_5025362966" description="Tripartite tricarboxylate transporter substrate binding protein" evidence="2">
    <location>
        <begin position="27"/>
        <end position="322"/>
    </location>
</feature>
<organism evidence="3">
    <name type="scientific">Variovorax paradoxus</name>
    <dbReference type="NCBI Taxonomy" id="34073"/>
    <lineage>
        <taxon>Bacteria</taxon>
        <taxon>Pseudomonadati</taxon>
        <taxon>Pseudomonadota</taxon>
        <taxon>Betaproteobacteria</taxon>
        <taxon>Burkholderiales</taxon>
        <taxon>Comamonadaceae</taxon>
        <taxon>Variovorax</taxon>
    </lineage>
</organism>